<dbReference type="GO" id="GO:0006508">
    <property type="term" value="P:proteolysis"/>
    <property type="evidence" value="ECO:0007669"/>
    <property type="project" value="UniProtKB-KW"/>
</dbReference>
<dbReference type="AlphaFoldDB" id="A0A915Q413"/>
<dbReference type="GO" id="GO:0046872">
    <property type="term" value="F:metal ion binding"/>
    <property type="evidence" value="ECO:0007669"/>
    <property type="project" value="UniProtKB-KW"/>
</dbReference>
<dbReference type="Pfam" id="PF01457">
    <property type="entry name" value="Peptidase_M8"/>
    <property type="match status" value="1"/>
</dbReference>
<dbReference type="SUPFAM" id="SSF55486">
    <property type="entry name" value="Metalloproteases ('zincins'), catalytic domain"/>
    <property type="match status" value="1"/>
</dbReference>
<evidence type="ECO:0000313" key="11">
    <source>
        <dbReference type="WBParaSite" id="sdigi.contig54.g3085.t1"/>
    </source>
</evidence>
<feature type="binding site" evidence="8">
    <location>
        <position position="185"/>
    </location>
    <ligand>
        <name>Zn(2+)</name>
        <dbReference type="ChEBI" id="CHEBI:29105"/>
        <note>catalytic</note>
    </ligand>
</feature>
<keyword evidence="3 8" id="KW-0479">Metal-binding</keyword>
<dbReference type="InterPro" id="IPR001577">
    <property type="entry name" value="Peptidase_M8"/>
</dbReference>
<dbReference type="WBParaSite" id="sdigi.contig54.g3085.t1">
    <property type="protein sequence ID" value="sdigi.contig54.g3085.t1"/>
    <property type="gene ID" value="sdigi.contig54.g3085"/>
</dbReference>
<sequence>MMSGANLLIPVVFLASIFVLLLSEVPHWEPLNIGIIGQQEMLHLSTPILDGLRSAVMHMESLINIWYFPGNDRLSAENLASCTPHWHSSTAQCFIQTTNRWEKFDLTLIDRRDISLKLYGVNFLLFLQVDDQKCNADDGLLAAAAPCALIGNNRPTAGQLIFCPLNHRWNSFRAIIDLFRHEIMHALGFGLITPEEDLSSTPTSRKFCWTDESSTQRVTATYMDFQDKAVIEARNHFGCENLHGVEADGDDKIHLNEYIYGDELMTPMLSNGRNYLTKISASILEATKNGEKQWYKLNESLVLAETKAYWYGRNWGCVFAETSCYQYIITRLSRRSITFPFCDANDLLKQYFETKHVCFSNGTATVMVPMTCNILSKVRITKIALGLQARTLAHHFKILSRTRLRNFYGSDGTHRYCPFVKILLAMTIYNTGSAVRSNGNDP</sequence>
<dbReference type="GO" id="GO:0005737">
    <property type="term" value="C:cytoplasm"/>
    <property type="evidence" value="ECO:0007669"/>
    <property type="project" value="TreeGrafter"/>
</dbReference>
<protein>
    <recommendedName>
        <fullName evidence="9">Leishmanolysin-like peptidase</fullName>
        <ecNumber evidence="9">3.4.24.-</ecNumber>
    </recommendedName>
</protein>
<dbReference type="EC" id="3.4.24.-" evidence="9"/>
<evidence type="ECO:0000313" key="10">
    <source>
        <dbReference type="Proteomes" id="UP000887581"/>
    </source>
</evidence>
<evidence type="ECO:0000256" key="1">
    <source>
        <dbReference type="ARBA" id="ARBA00005860"/>
    </source>
</evidence>
<dbReference type="PANTHER" id="PTHR10942:SF44">
    <property type="entry name" value="LEISHMANOLYSIN-LIKE PEPTIDASE"/>
    <property type="match status" value="1"/>
</dbReference>
<feature type="binding site" evidence="8">
    <location>
        <position position="181"/>
    </location>
    <ligand>
        <name>Zn(2+)</name>
        <dbReference type="ChEBI" id="CHEBI:29105"/>
        <note>catalytic</note>
    </ligand>
</feature>
<keyword evidence="4 9" id="KW-0378">Hydrolase</keyword>
<feature type="active site" evidence="7">
    <location>
        <position position="182"/>
    </location>
</feature>
<evidence type="ECO:0000256" key="8">
    <source>
        <dbReference type="PIRSR" id="PIRSR601577-2"/>
    </source>
</evidence>
<dbReference type="Gene3D" id="3.90.132.10">
    <property type="entry name" value="Leishmanolysin , domain 2"/>
    <property type="match status" value="1"/>
</dbReference>
<keyword evidence="5 8" id="KW-0862">Zinc</keyword>
<reference evidence="11" key="1">
    <citation type="submission" date="2022-11" db="UniProtKB">
        <authorList>
            <consortium name="WormBaseParasite"/>
        </authorList>
    </citation>
    <scope>IDENTIFICATION</scope>
</reference>
<keyword evidence="9" id="KW-0732">Signal</keyword>
<evidence type="ECO:0000256" key="6">
    <source>
        <dbReference type="ARBA" id="ARBA00023049"/>
    </source>
</evidence>
<accession>A0A915Q413</accession>
<feature type="binding site" evidence="8">
    <location>
        <position position="254"/>
    </location>
    <ligand>
        <name>Zn(2+)</name>
        <dbReference type="ChEBI" id="CHEBI:29105"/>
        <note>catalytic</note>
    </ligand>
</feature>
<dbReference type="GO" id="GO:0007155">
    <property type="term" value="P:cell adhesion"/>
    <property type="evidence" value="ECO:0007669"/>
    <property type="project" value="InterPro"/>
</dbReference>
<keyword evidence="2 9" id="KW-0645">Protease</keyword>
<dbReference type="Gene3D" id="3.10.170.20">
    <property type="match status" value="1"/>
</dbReference>
<proteinExistence type="inferred from homology"/>
<feature type="chain" id="PRO_5038164298" description="Leishmanolysin-like peptidase" evidence="9">
    <location>
        <begin position="24"/>
        <end position="442"/>
    </location>
</feature>
<evidence type="ECO:0000256" key="9">
    <source>
        <dbReference type="RuleBase" id="RU366077"/>
    </source>
</evidence>
<evidence type="ECO:0000256" key="5">
    <source>
        <dbReference type="ARBA" id="ARBA00022833"/>
    </source>
</evidence>
<name>A0A915Q413_9BILA</name>
<comment type="cofactor">
    <cofactor evidence="8 9">
        <name>Zn(2+)</name>
        <dbReference type="ChEBI" id="CHEBI:29105"/>
    </cofactor>
    <text evidence="8 9">Binds 1 zinc ion per subunit.</text>
</comment>
<evidence type="ECO:0000256" key="2">
    <source>
        <dbReference type="ARBA" id="ARBA00022670"/>
    </source>
</evidence>
<comment type="similarity">
    <text evidence="1 9">Belongs to the peptidase M8 family.</text>
</comment>
<dbReference type="Proteomes" id="UP000887581">
    <property type="component" value="Unplaced"/>
</dbReference>
<organism evidence="10 11">
    <name type="scientific">Setaria digitata</name>
    <dbReference type="NCBI Taxonomy" id="48799"/>
    <lineage>
        <taxon>Eukaryota</taxon>
        <taxon>Metazoa</taxon>
        <taxon>Ecdysozoa</taxon>
        <taxon>Nematoda</taxon>
        <taxon>Chromadorea</taxon>
        <taxon>Rhabditida</taxon>
        <taxon>Spirurina</taxon>
        <taxon>Spiruromorpha</taxon>
        <taxon>Filarioidea</taxon>
        <taxon>Setariidae</taxon>
        <taxon>Setaria</taxon>
    </lineage>
</organism>
<dbReference type="GO" id="GO:0016020">
    <property type="term" value="C:membrane"/>
    <property type="evidence" value="ECO:0007669"/>
    <property type="project" value="InterPro"/>
</dbReference>
<dbReference type="GO" id="GO:0004222">
    <property type="term" value="F:metalloendopeptidase activity"/>
    <property type="evidence" value="ECO:0007669"/>
    <property type="project" value="UniProtKB-UniRule"/>
</dbReference>
<keyword evidence="10" id="KW-1185">Reference proteome</keyword>
<evidence type="ECO:0000256" key="4">
    <source>
        <dbReference type="ARBA" id="ARBA00022801"/>
    </source>
</evidence>
<feature type="signal peptide" evidence="9">
    <location>
        <begin position="1"/>
        <end position="23"/>
    </location>
</feature>
<evidence type="ECO:0000256" key="7">
    <source>
        <dbReference type="PIRSR" id="PIRSR601577-1"/>
    </source>
</evidence>
<evidence type="ECO:0000256" key="3">
    <source>
        <dbReference type="ARBA" id="ARBA00022723"/>
    </source>
</evidence>
<keyword evidence="6 8" id="KW-0482">Metalloprotease</keyword>
<dbReference type="PANTHER" id="PTHR10942">
    <property type="entry name" value="LEISHMANOLYSIN-LIKE PEPTIDASE"/>
    <property type="match status" value="1"/>
</dbReference>